<dbReference type="PANTHER" id="PTHR37540:SF5">
    <property type="entry name" value="TRANSCRIPTION FACTOR DOMAIN-CONTAINING PROTEIN"/>
    <property type="match status" value="1"/>
</dbReference>
<organism evidence="2 3">
    <name type="scientific">Rhinocladiella mackenziei CBS 650.93</name>
    <dbReference type="NCBI Taxonomy" id="1442369"/>
    <lineage>
        <taxon>Eukaryota</taxon>
        <taxon>Fungi</taxon>
        <taxon>Dikarya</taxon>
        <taxon>Ascomycota</taxon>
        <taxon>Pezizomycotina</taxon>
        <taxon>Eurotiomycetes</taxon>
        <taxon>Chaetothyriomycetidae</taxon>
        <taxon>Chaetothyriales</taxon>
        <taxon>Herpotrichiellaceae</taxon>
        <taxon>Rhinocladiella</taxon>
    </lineage>
</organism>
<name>A0A0D2IJ53_9EURO</name>
<dbReference type="VEuPathDB" id="FungiDB:Z518_03741"/>
<dbReference type="EMBL" id="KN847477">
    <property type="protein sequence ID" value="KIX05769.1"/>
    <property type="molecule type" value="Genomic_DNA"/>
</dbReference>
<evidence type="ECO:0000256" key="1">
    <source>
        <dbReference type="SAM" id="MobiDB-lite"/>
    </source>
</evidence>
<reference evidence="2 3" key="1">
    <citation type="submission" date="2015-01" db="EMBL/GenBank/DDBJ databases">
        <title>The Genome Sequence of Rhinocladiella mackenzie CBS 650.93.</title>
        <authorList>
            <consortium name="The Broad Institute Genomics Platform"/>
            <person name="Cuomo C."/>
            <person name="de Hoog S."/>
            <person name="Gorbushina A."/>
            <person name="Stielow B."/>
            <person name="Teixiera M."/>
            <person name="Abouelleil A."/>
            <person name="Chapman S.B."/>
            <person name="Priest M."/>
            <person name="Young S.K."/>
            <person name="Wortman J."/>
            <person name="Nusbaum C."/>
            <person name="Birren B."/>
        </authorList>
    </citation>
    <scope>NUCLEOTIDE SEQUENCE [LARGE SCALE GENOMIC DNA]</scope>
    <source>
        <strain evidence="2 3">CBS 650.93</strain>
    </source>
</reference>
<dbReference type="GeneID" id="25291812"/>
<dbReference type="AlphaFoldDB" id="A0A0D2IJ53"/>
<dbReference type="HOGENOM" id="CLU_025452_0_0_1"/>
<accession>A0A0D2IJ53</accession>
<keyword evidence="3" id="KW-1185">Reference proteome</keyword>
<feature type="compositionally biased region" description="Basic and acidic residues" evidence="1">
    <location>
        <begin position="151"/>
        <end position="164"/>
    </location>
</feature>
<dbReference type="Proteomes" id="UP000053617">
    <property type="component" value="Unassembled WGS sequence"/>
</dbReference>
<sequence>MQSYWRVGPAPSKRLPAEVKSSGLDLKSGTGGDMTSRLDETPKSHDIEPAGNDSIRANAAPEQDSWVAGRAHQAPFDTTAASITSSGPEKEPVKKPDVSSRQPPSGLVGFHQNDQLLNLVRQQLRKQRRLEQNKPFRGPDGVFLNLREPHISKRNESTHHKDSRTLQPRSSRRPWERSRYGNEEAIAEDDHRSKGLCDDDIVLMSPKTVIGKGNSDPFGTFSIDINPRANSMISFFRDSVLSSLYHTTSKKWLTSASAVRDFQDNIDALSDEGAAYGFLARYTLIAAALNPNLQELAITYRYKSIKLLRERTATENSIGDVIGSDRPPSLFLMWHIFLLYATELAARNLSGTIAHAKMLRMLFDRQAKFRQVDYKLLNYVLYNDQQMAAIFLTPPVFDPREWTPRMFKGLWEMAETKLPEPSPSIYVIDPSIESEELRFIFSLRRRSLNYWLMNQTNELPESPLMLAWMISKSIICQNRLVLYFRDMRELSLDSSLSPQERHAFEIQQYIALSALHWSRSFNYNTSICGVPVYDASPGILAKLEYLLVRSKRLGGDPPRWDNVRLWALYNGAWSAHAAKEKSKTAPDPYSTWFNVEFVAHATKMGLTTWESIQKILKGFLYSPFLRPDGSIWVEKALNREDRLV</sequence>
<dbReference type="RefSeq" id="XP_013272905.1">
    <property type="nucleotide sequence ID" value="XM_013417451.1"/>
</dbReference>
<dbReference type="PANTHER" id="PTHR37540">
    <property type="entry name" value="TRANSCRIPTION FACTOR (ACR-2), PUTATIVE-RELATED-RELATED"/>
    <property type="match status" value="1"/>
</dbReference>
<proteinExistence type="predicted"/>
<dbReference type="OrthoDB" id="4140097at2759"/>
<evidence type="ECO:0000313" key="3">
    <source>
        <dbReference type="Proteomes" id="UP000053617"/>
    </source>
</evidence>
<feature type="compositionally biased region" description="Basic and acidic residues" evidence="1">
    <location>
        <begin position="36"/>
        <end position="48"/>
    </location>
</feature>
<feature type="compositionally biased region" description="Basic and acidic residues" evidence="1">
    <location>
        <begin position="88"/>
        <end position="98"/>
    </location>
</feature>
<feature type="region of interest" description="Disordered" evidence="1">
    <location>
        <begin position="1"/>
        <end position="113"/>
    </location>
</feature>
<protein>
    <submittedName>
        <fullName evidence="2">Uncharacterized protein</fullName>
    </submittedName>
</protein>
<feature type="region of interest" description="Disordered" evidence="1">
    <location>
        <begin position="151"/>
        <end position="179"/>
    </location>
</feature>
<gene>
    <name evidence="2" type="ORF">Z518_03741</name>
</gene>
<evidence type="ECO:0000313" key="2">
    <source>
        <dbReference type="EMBL" id="KIX05769.1"/>
    </source>
</evidence>